<reference evidence="4" key="1">
    <citation type="journal article" date="2011" name="Proc. Natl. Acad. Sci. U.S.A.">
        <title>Obligate biotrophy features unraveled by the genomic analysis of rust fungi.</title>
        <authorList>
            <person name="Duplessis S."/>
            <person name="Cuomo C.A."/>
            <person name="Lin Y.-C."/>
            <person name="Aerts A."/>
            <person name="Tisserant E."/>
            <person name="Veneault-Fourrey C."/>
            <person name="Joly D.L."/>
            <person name="Hacquard S."/>
            <person name="Amselem J."/>
            <person name="Cantarel B.L."/>
            <person name="Chiu R."/>
            <person name="Coutinho P.M."/>
            <person name="Feau N."/>
            <person name="Field M."/>
            <person name="Frey P."/>
            <person name="Gelhaye E."/>
            <person name="Goldberg J."/>
            <person name="Grabherr M.G."/>
            <person name="Kodira C.D."/>
            <person name="Kohler A."/>
            <person name="Kuees U."/>
            <person name="Lindquist E.A."/>
            <person name="Lucas S.M."/>
            <person name="Mago R."/>
            <person name="Mauceli E."/>
            <person name="Morin E."/>
            <person name="Murat C."/>
            <person name="Pangilinan J.L."/>
            <person name="Park R."/>
            <person name="Pearson M."/>
            <person name="Quesneville H."/>
            <person name="Rouhier N."/>
            <person name="Sakthikumar S."/>
            <person name="Salamov A.A."/>
            <person name="Schmutz J."/>
            <person name="Selles B."/>
            <person name="Shapiro H."/>
            <person name="Tanguay P."/>
            <person name="Tuskan G.A."/>
            <person name="Henrissat B."/>
            <person name="Van de Peer Y."/>
            <person name="Rouze P."/>
            <person name="Ellis J.G."/>
            <person name="Dodds P.N."/>
            <person name="Schein J.E."/>
            <person name="Zhong S."/>
            <person name="Hamelin R.C."/>
            <person name="Grigoriev I.V."/>
            <person name="Szabo L.J."/>
            <person name="Martin F."/>
        </authorList>
    </citation>
    <scope>NUCLEOTIDE SEQUENCE [LARGE SCALE GENOMIC DNA]</scope>
    <source>
        <strain evidence="4">98AG31 / pathotype 3-4-7</strain>
    </source>
</reference>
<evidence type="ECO:0008006" key="5">
    <source>
        <dbReference type="Google" id="ProtNLM"/>
    </source>
</evidence>
<dbReference type="KEGG" id="mlr:MELLADRAFT_63755"/>
<feature type="chain" id="PRO_5003315393" description="Secreted protein" evidence="2">
    <location>
        <begin position="24"/>
        <end position="157"/>
    </location>
</feature>
<feature type="signal peptide" evidence="2">
    <location>
        <begin position="1"/>
        <end position="23"/>
    </location>
</feature>
<dbReference type="AlphaFoldDB" id="F4RP17"/>
<organism evidence="4">
    <name type="scientific">Melampsora larici-populina (strain 98AG31 / pathotype 3-4-7)</name>
    <name type="common">Poplar leaf rust fungus</name>
    <dbReference type="NCBI Taxonomy" id="747676"/>
    <lineage>
        <taxon>Eukaryota</taxon>
        <taxon>Fungi</taxon>
        <taxon>Dikarya</taxon>
        <taxon>Basidiomycota</taxon>
        <taxon>Pucciniomycotina</taxon>
        <taxon>Pucciniomycetes</taxon>
        <taxon>Pucciniales</taxon>
        <taxon>Melampsoraceae</taxon>
        <taxon>Melampsora</taxon>
    </lineage>
</organism>
<keyword evidence="4" id="KW-1185">Reference proteome</keyword>
<feature type="region of interest" description="Disordered" evidence="1">
    <location>
        <begin position="46"/>
        <end position="79"/>
    </location>
</feature>
<dbReference type="Proteomes" id="UP000001072">
    <property type="component" value="Unassembled WGS sequence"/>
</dbReference>
<dbReference type="EMBL" id="GL883111">
    <property type="protein sequence ID" value="EGG05743.1"/>
    <property type="molecule type" value="Genomic_DNA"/>
</dbReference>
<proteinExistence type="predicted"/>
<dbReference type="GeneID" id="18930142"/>
<feature type="compositionally biased region" description="Polar residues" evidence="1">
    <location>
        <begin position="46"/>
        <end position="75"/>
    </location>
</feature>
<dbReference type="HOGENOM" id="CLU_1678297_0_0_1"/>
<dbReference type="OrthoDB" id="10390026at2759"/>
<evidence type="ECO:0000313" key="4">
    <source>
        <dbReference type="Proteomes" id="UP000001072"/>
    </source>
</evidence>
<dbReference type="VEuPathDB" id="FungiDB:MELLADRAFT_63755"/>
<accession>F4RP17</accession>
<evidence type="ECO:0000256" key="2">
    <source>
        <dbReference type="SAM" id="SignalP"/>
    </source>
</evidence>
<sequence length="157" mass="17038">MLSSKAFLVLCSAVFLFDFPVFSNSVKINRSKIQLEQHSYRLEARQTNQNSFGVTSDTSKPTPENASKTTATGPSASPAETAARDLFEFLIGLGQELDIVTNMGTDSSEVTNHIEVVLKAFPEGEKVRKAIVAAIVNPTPEVQQFVTQATEGSEKLT</sequence>
<dbReference type="RefSeq" id="XP_007410799.1">
    <property type="nucleotide sequence ID" value="XM_007410737.1"/>
</dbReference>
<gene>
    <name evidence="3" type="ORF">MELLADRAFT_63755</name>
</gene>
<dbReference type="InParanoid" id="F4RP17"/>
<evidence type="ECO:0000256" key="1">
    <source>
        <dbReference type="SAM" id="MobiDB-lite"/>
    </source>
</evidence>
<keyword evidence="2" id="KW-0732">Signal</keyword>
<evidence type="ECO:0000313" key="3">
    <source>
        <dbReference type="EMBL" id="EGG05743.1"/>
    </source>
</evidence>
<name>F4RP17_MELLP</name>
<protein>
    <recommendedName>
        <fullName evidence="5">Secreted protein</fullName>
    </recommendedName>
</protein>